<accession>A0A0C9R824</accession>
<feature type="region of interest" description="Disordered" evidence="4">
    <location>
        <begin position="510"/>
        <end position="539"/>
    </location>
</feature>
<dbReference type="InterPro" id="IPR001841">
    <property type="entry name" value="Znf_RING"/>
</dbReference>
<sequence length="1148" mass="127652">MPPVRHGPRRRGFRHDGSQHRIDRVFDNRPYFREKKVNGTSSYCCAVHAQWMCPGRGIFKDDEFKITQPHNHPVDEHLGIKEIFIHQLCLAAASQLRSIPKIYETLEAVHWEAAQLIDYDAVKNRMTTCRLHMEFPRIDDSYGTLYDKLSTDMYISLLWSRNGRMDMEIYNTGGESEVLIFSDYEFLVDLRNAEVSSVSFVASNQFDISLLPVTEIIVASALIDNHVLPCLWILVKNRNPPAYAAIVTKLKRIFEHTVPIYGNFDALLHEKLLEHYTTVKGTLYSSCNILWAKAKDLGIRFLNGTNGTIIGQICALFLLEKDMIVPTYRILCQQMTLPQKGELARLLEYFEDDWLGRVGPSQMSFYQDYEGTKDFQRLIKKYLDRKLGANTSIWDLLQIIVQTHEIILEDRSRANYRWIPRTHLLSEPQKSQKKQWIKLEAGKITAERFVKTAAFFLKIANKDRLHYTDTLPDDFNPITSDGYEARVATIYSEERTAADEEQILLLVNPNARQPRPRPPLRAQNQVAEGGANRARRIGRGARVRNGAIRVVGMPGQVAAPREGAQAEDMENREAGGSNRRRIVRGGGNRGSGHRRGNEAHDAIAPAIEMEVVEPIGPIGDEHPENDQDVGRENVGGEGLAVLRHGIIAGIHMEIVQPRAPVQAEDVANFQGVERENVGWERIPAVLDEIIAETQMELPEPRTQVTDRNQMNDDVVVREVVGEPITPRGPGNPHATGTQVEILETEALVGAGVLGNVQEVVEEAIALRIQREVAEPEAPVGAEVLENHHEEGRQNVNRESVATVPPQNATGTHMELVEPGVPQETGDLERGQVAGRENIGGEAVIATLPEVVASAELKVEDPKSLIGAGDPVTDQVEGNGNANRMTVGTVQSEPAAGTQMELVEPGVPLGTGDLGNGQVLGRENIGREAVTATPHEVVAVVEFNVGEPRSPIGTGDSNSQQVEGNENAAAPTRSHEDNGQLGDDGGDASVERERRIVEMPLNRASQEGRHIETNERPFEAAAGLDERGDVDFIYLEELDPDDPIFAIPEDDYGMESDIALEEPLVHHPIPSTAERRAMEAIVRTEMQNNSGTICTSCKDHQADIIYEPCLHRVSCQSCIIEIFKRIPGSKSFRCTVCRQVVYGFITFKV</sequence>
<keyword evidence="2" id="KW-0862">Zinc</keyword>
<dbReference type="EMBL" id="GBYB01004185">
    <property type="protein sequence ID" value="JAG73952.1"/>
    <property type="molecule type" value="Transcribed_RNA"/>
</dbReference>
<keyword evidence="1 3" id="KW-0479">Metal-binding</keyword>
<evidence type="ECO:0000256" key="1">
    <source>
        <dbReference type="ARBA" id="ARBA00022771"/>
    </source>
</evidence>
<protein>
    <submittedName>
        <fullName evidence="6">ORF106_1 protein</fullName>
    </submittedName>
</protein>
<feature type="compositionally biased region" description="Polar residues" evidence="4">
    <location>
        <begin position="954"/>
        <end position="963"/>
    </location>
</feature>
<evidence type="ECO:0000256" key="4">
    <source>
        <dbReference type="SAM" id="MobiDB-lite"/>
    </source>
</evidence>
<name>A0A0C9R824_9HYME</name>
<dbReference type="GO" id="GO:0008270">
    <property type="term" value="F:zinc ion binding"/>
    <property type="evidence" value="ECO:0007669"/>
    <property type="project" value="UniProtKB-KW"/>
</dbReference>
<feature type="domain" description="RING-type" evidence="5">
    <location>
        <begin position="1093"/>
        <end position="1137"/>
    </location>
</feature>
<gene>
    <name evidence="6" type="primary">ORF106_1</name>
    <name evidence="6" type="ORF">g.43279</name>
</gene>
<dbReference type="Gene3D" id="3.30.40.10">
    <property type="entry name" value="Zinc/RING finger domain, C3HC4 (zinc finger)"/>
    <property type="match status" value="1"/>
</dbReference>
<keyword evidence="1 3" id="KW-0863">Zinc-finger</keyword>
<evidence type="ECO:0000259" key="5">
    <source>
        <dbReference type="PROSITE" id="PS50089"/>
    </source>
</evidence>
<evidence type="ECO:0000313" key="6">
    <source>
        <dbReference type="EMBL" id="JAG73952.1"/>
    </source>
</evidence>
<dbReference type="InterPro" id="IPR013083">
    <property type="entry name" value="Znf_RING/FYVE/PHD"/>
</dbReference>
<feature type="region of interest" description="Disordered" evidence="4">
    <location>
        <begin position="557"/>
        <end position="598"/>
    </location>
</feature>
<organism evidence="6">
    <name type="scientific">Fopius arisanus</name>
    <dbReference type="NCBI Taxonomy" id="64838"/>
    <lineage>
        <taxon>Eukaryota</taxon>
        <taxon>Metazoa</taxon>
        <taxon>Ecdysozoa</taxon>
        <taxon>Arthropoda</taxon>
        <taxon>Hexapoda</taxon>
        <taxon>Insecta</taxon>
        <taxon>Pterygota</taxon>
        <taxon>Neoptera</taxon>
        <taxon>Endopterygota</taxon>
        <taxon>Hymenoptera</taxon>
        <taxon>Apocrita</taxon>
        <taxon>Ichneumonoidea</taxon>
        <taxon>Braconidae</taxon>
        <taxon>Opiinae</taxon>
        <taxon>Fopius</taxon>
    </lineage>
</organism>
<reference evidence="6" key="1">
    <citation type="submission" date="2015-01" db="EMBL/GenBank/DDBJ databases">
        <title>Transcriptome Assembly of Fopius arisanus.</title>
        <authorList>
            <person name="Geib S."/>
        </authorList>
    </citation>
    <scope>NUCLEOTIDE SEQUENCE</scope>
</reference>
<evidence type="ECO:0000256" key="2">
    <source>
        <dbReference type="ARBA" id="ARBA00022833"/>
    </source>
</evidence>
<dbReference type="AlphaFoldDB" id="A0A0C9R824"/>
<feature type="region of interest" description="Disordered" evidence="4">
    <location>
        <begin position="946"/>
        <end position="986"/>
    </location>
</feature>
<feature type="compositionally biased region" description="Low complexity" evidence="4">
    <location>
        <begin position="520"/>
        <end position="532"/>
    </location>
</feature>
<dbReference type="Gene3D" id="2.20.25.240">
    <property type="match status" value="1"/>
</dbReference>
<dbReference type="PROSITE" id="PS50089">
    <property type="entry name" value="ZF_RING_2"/>
    <property type="match status" value="1"/>
</dbReference>
<dbReference type="Pfam" id="PF13920">
    <property type="entry name" value="zf-C3HC4_3"/>
    <property type="match status" value="1"/>
</dbReference>
<evidence type="ECO:0000256" key="3">
    <source>
        <dbReference type="PROSITE-ProRule" id="PRU00175"/>
    </source>
</evidence>
<proteinExistence type="predicted"/>